<feature type="compositionally biased region" description="Polar residues" evidence="10">
    <location>
        <begin position="1835"/>
        <end position="1865"/>
    </location>
</feature>
<feature type="region of interest" description="Disordered" evidence="10">
    <location>
        <begin position="635"/>
        <end position="730"/>
    </location>
</feature>
<protein>
    <recommendedName>
        <fullName evidence="15">PHD-type domain-containing protein</fullName>
    </recommendedName>
</protein>
<feature type="compositionally biased region" description="Basic and acidic residues" evidence="10">
    <location>
        <begin position="1366"/>
        <end position="1388"/>
    </location>
</feature>
<dbReference type="CDD" id="cd15552">
    <property type="entry name" value="PHD_PHF3_like"/>
    <property type="match status" value="1"/>
</dbReference>
<evidence type="ECO:0000256" key="7">
    <source>
        <dbReference type="ARBA" id="ARBA00023242"/>
    </source>
</evidence>
<dbReference type="Pfam" id="PF07500">
    <property type="entry name" value="TFIIS_M"/>
    <property type="match status" value="1"/>
</dbReference>
<dbReference type="Pfam" id="PF07744">
    <property type="entry name" value="SPOC"/>
    <property type="match status" value="1"/>
</dbReference>
<dbReference type="Gene3D" id="1.10.472.30">
    <property type="entry name" value="Transcription elongation factor S-II, central domain"/>
    <property type="match status" value="1"/>
</dbReference>
<evidence type="ECO:0008006" key="15">
    <source>
        <dbReference type="Google" id="ProtNLM"/>
    </source>
</evidence>
<dbReference type="SUPFAM" id="SSF160481">
    <property type="entry name" value="BRK domain-like"/>
    <property type="match status" value="1"/>
</dbReference>
<feature type="compositionally biased region" description="Low complexity" evidence="10">
    <location>
        <begin position="375"/>
        <end position="399"/>
    </location>
</feature>
<feature type="region of interest" description="Disordered" evidence="10">
    <location>
        <begin position="1603"/>
        <end position="1700"/>
    </location>
</feature>
<dbReference type="InterPro" id="IPR013083">
    <property type="entry name" value="Znf_RING/FYVE/PHD"/>
</dbReference>
<evidence type="ECO:0000313" key="14">
    <source>
        <dbReference type="EMBL" id="JAS30539.1"/>
    </source>
</evidence>
<dbReference type="Gene3D" id="3.30.40.10">
    <property type="entry name" value="Zinc/RING finger domain, C3HC4 (zinc finger)"/>
    <property type="match status" value="1"/>
</dbReference>
<feature type="compositionally biased region" description="Basic and acidic residues" evidence="10">
    <location>
        <begin position="2131"/>
        <end position="2148"/>
    </location>
</feature>
<feature type="compositionally biased region" description="Basic and acidic residues" evidence="10">
    <location>
        <begin position="2258"/>
        <end position="2282"/>
    </location>
</feature>
<evidence type="ECO:0000256" key="4">
    <source>
        <dbReference type="ARBA" id="ARBA00022833"/>
    </source>
</evidence>
<feature type="compositionally biased region" description="Basic and acidic residues" evidence="10">
    <location>
        <begin position="1867"/>
        <end position="1877"/>
    </location>
</feature>
<evidence type="ECO:0000256" key="8">
    <source>
        <dbReference type="PROSITE-ProRule" id="PRU00146"/>
    </source>
</evidence>
<comment type="subcellular location">
    <subcellularLocation>
        <location evidence="1">Nucleus</location>
    </subcellularLocation>
</comment>
<feature type="compositionally biased region" description="Low complexity" evidence="10">
    <location>
        <begin position="1076"/>
        <end position="1087"/>
    </location>
</feature>
<feature type="compositionally biased region" description="Pro residues" evidence="10">
    <location>
        <begin position="2153"/>
        <end position="2170"/>
    </location>
</feature>
<feature type="compositionally biased region" description="Low complexity" evidence="10">
    <location>
        <begin position="454"/>
        <end position="467"/>
    </location>
</feature>
<evidence type="ECO:0000256" key="1">
    <source>
        <dbReference type="ARBA" id="ARBA00004123"/>
    </source>
</evidence>
<evidence type="ECO:0000256" key="2">
    <source>
        <dbReference type="ARBA" id="ARBA00022723"/>
    </source>
</evidence>
<feature type="compositionally biased region" description="Acidic residues" evidence="10">
    <location>
        <begin position="1670"/>
        <end position="1699"/>
    </location>
</feature>
<feature type="compositionally biased region" description="Polar residues" evidence="10">
    <location>
        <begin position="992"/>
        <end position="1018"/>
    </location>
</feature>
<feature type="compositionally biased region" description="Basic and acidic residues" evidence="10">
    <location>
        <begin position="2032"/>
        <end position="2091"/>
    </location>
</feature>
<dbReference type="SUPFAM" id="SSF57903">
    <property type="entry name" value="FYVE/PHD zinc finger"/>
    <property type="match status" value="1"/>
</dbReference>
<feature type="compositionally biased region" description="Polar residues" evidence="10">
    <location>
        <begin position="1937"/>
        <end position="1960"/>
    </location>
</feature>
<evidence type="ECO:0000256" key="6">
    <source>
        <dbReference type="ARBA" id="ARBA00023163"/>
    </source>
</evidence>
<dbReference type="InterPro" id="IPR036575">
    <property type="entry name" value="TFIIS_cen_dom_sf"/>
</dbReference>
<feature type="compositionally biased region" description="Basic residues" evidence="10">
    <location>
        <begin position="2195"/>
        <end position="2205"/>
    </location>
</feature>
<evidence type="ECO:0000259" key="11">
    <source>
        <dbReference type="PROSITE" id="PS50016"/>
    </source>
</evidence>
<dbReference type="SUPFAM" id="SSF46942">
    <property type="entry name" value="Elongation factor TFIIS domain 2"/>
    <property type="match status" value="1"/>
</dbReference>
<dbReference type="PANTHER" id="PTHR11477">
    <property type="entry name" value="TRANSCRIPTION FACTOR S-II ZINC FINGER DOMAIN-CONTAINING PROTEIN"/>
    <property type="match status" value="1"/>
</dbReference>
<dbReference type="InterPro" id="IPR012921">
    <property type="entry name" value="SPOC_C"/>
</dbReference>
<accession>A0A1B6DY29</accession>
<organism evidence="14">
    <name type="scientific">Clastoptera arizonana</name>
    <name type="common">Arizona spittle bug</name>
    <dbReference type="NCBI Taxonomy" id="38151"/>
    <lineage>
        <taxon>Eukaryota</taxon>
        <taxon>Metazoa</taxon>
        <taxon>Ecdysozoa</taxon>
        <taxon>Arthropoda</taxon>
        <taxon>Hexapoda</taxon>
        <taxon>Insecta</taxon>
        <taxon>Pterygota</taxon>
        <taxon>Neoptera</taxon>
        <taxon>Paraneoptera</taxon>
        <taxon>Hemiptera</taxon>
        <taxon>Auchenorrhyncha</taxon>
        <taxon>Cercopoidea</taxon>
        <taxon>Clastopteridae</taxon>
        <taxon>Clastoptera</taxon>
    </lineage>
</organism>
<keyword evidence="3 8" id="KW-0863">Zinc-finger</keyword>
<feature type="compositionally biased region" description="Basic residues" evidence="10">
    <location>
        <begin position="1336"/>
        <end position="1365"/>
    </location>
</feature>
<dbReference type="EMBL" id="GEDC01012762">
    <property type="protein sequence ID" value="JAS24536.1"/>
    <property type="molecule type" value="Transcribed_RNA"/>
</dbReference>
<feature type="region of interest" description="Disordered" evidence="10">
    <location>
        <begin position="1817"/>
        <end position="2316"/>
    </location>
</feature>
<dbReference type="InterPro" id="IPR037259">
    <property type="entry name" value="BRK_sf"/>
</dbReference>
<feature type="compositionally biased region" description="Pro residues" evidence="10">
    <location>
        <begin position="1962"/>
        <end position="1980"/>
    </location>
</feature>
<dbReference type="GO" id="GO:0005634">
    <property type="term" value="C:nucleus"/>
    <property type="evidence" value="ECO:0007669"/>
    <property type="project" value="UniProtKB-SubCell"/>
</dbReference>
<evidence type="ECO:0000256" key="5">
    <source>
        <dbReference type="ARBA" id="ARBA00023015"/>
    </source>
</evidence>
<feature type="compositionally biased region" description="Basic and acidic residues" evidence="10">
    <location>
        <begin position="2103"/>
        <end position="2118"/>
    </location>
</feature>
<dbReference type="EMBL" id="GEDC01006759">
    <property type="protein sequence ID" value="JAS30539.1"/>
    <property type="molecule type" value="Transcribed_RNA"/>
</dbReference>
<dbReference type="InterPro" id="IPR003618">
    <property type="entry name" value="TFIIS_cen_dom"/>
</dbReference>
<feature type="compositionally biased region" description="Acidic residues" evidence="10">
    <location>
        <begin position="691"/>
        <end position="728"/>
    </location>
</feature>
<feature type="compositionally biased region" description="Pro residues" evidence="10">
    <location>
        <begin position="2003"/>
        <end position="2031"/>
    </location>
</feature>
<name>A0A1B6DY29_9HEMI</name>
<feature type="region of interest" description="Disordered" evidence="10">
    <location>
        <begin position="1059"/>
        <end position="1140"/>
    </location>
</feature>
<feature type="domain" description="TFIIS central" evidence="12">
    <location>
        <begin position="1146"/>
        <end position="1265"/>
    </location>
</feature>
<dbReference type="SMART" id="SM00592">
    <property type="entry name" value="BRK"/>
    <property type="match status" value="1"/>
</dbReference>
<feature type="compositionally biased region" description="Basic and acidic residues" evidence="10">
    <location>
        <begin position="329"/>
        <end position="342"/>
    </location>
</feature>
<feature type="compositionally biased region" description="Polar residues" evidence="10">
    <location>
        <begin position="1104"/>
        <end position="1114"/>
    </location>
</feature>
<feature type="coiled-coil region" evidence="9">
    <location>
        <begin position="1710"/>
        <end position="1737"/>
    </location>
</feature>
<dbReference type="SMART" id="SM00510">
    <property type="entry name" value="TFS2M"/>
    <property type="match status" value="1"/>
</dbReference>
<dbReference type="SMART" id="SM00249">
    <property type="entry name" value="PHD"/>
    <property type="match status" value="1"/>
</dbReference>
<dbReference type="InterPro" id="IPR011011">
    <property type="entry name" value="Znf_FYVE_PHD"/>
</dbReference>
<dbReference type="Pfam" id="PF07533">
    <property type="entry name" value="BRK"/>
    <property type="match status" value="1"/>
</dbReference>
<feature type="region of interest" description="Disordered" evidence="10">
    <location>
        <begin position="214"/>
        <end position="275"/>
    </location>
</feature>
<dbReference type="InterPro" id="IPR019786">
    <property type="entry name" value="Zinc_finger_PHD-type_CS"/>
</dbReference>
<dbReference type="PROSITE" id="PS51321">
    <property type="entry name" value="TFIIS_CENTRAL"/>
    <property type="match status" value="1"/>
</dbReference>
<dbReference type="InterPro" id="IPR006576">
    <property type="entry name" value="BRK_domain"/>
</dbReference>
<feature type="compositionally biased region" description="Low complexity" evidence="10">
    <location>
        <begin position="2220"/>
        <end position="2230"/>
    </location>
</feature>
<feature type="compositionally biased region" description="Polar residues" evidence="10">
    <location>
        <begin position="444"/>
        <end position="453"/>
    </location>
</feature>
<proteinExistence type="predicted"/>
<gene>
    <name evidence="13" type="ORF">g.26988</name>
    <name evidence="14" type="ORF">g.26989</name>
</gene>
<feature type="region of interest" description="Disordered" evidence="10">
    <location>
        <begin position="319"/>
        <end position="412"/>
    </location>
</feature>
<feature type="compositionally biased region" description="Basic and acidic residues" evidence="10">
    <location>
        <begin position="265"/>
        <end position="275"/>
    </location>
</feature>
<feature type="region of interest" description="Disordered" evidence="10">
    <location>
        <begin position="91"/>
        <end position="128"/>
    </location>
</feature>
<dbReference type="InterPro" id="IPR001965">
    <property type="entry name" value="Znf_PHD"/>
</dbReference>
<evidence type="ECO:0000256" key="3">
    <source>
        <dbReference type="ARBA" id="ARBA00022771"/>
    </source>
</evidence>
<sequence length="2316" mass="256981">DSLTPSLVPAVESSAIVEPDSGGTDVLADPFSQMEPEELEKLETVLQSEQAKQILGENVTAMLDMLSVDDRNKPLLLSQQESVMMDHCYTSLTGPSEPPVATPTSSVSPGPRSVTTSRGRGRGKANRGHLSVLQPKGLIPAGATLVPLVKQLVLPLPALQRGTTSLNRVVVNQGAVPGQVHHVVVQNNAIMSQDTVTSSSGQLILASEFDSDFLKNKNTETPNTAKSRGRGRPPKIGNVGTGRGRGLSNTNKKRGSSGRGLGKTMPEEDKTVNLGDNHMEITPKELDTSSINNQFIPLESIHQESSELPKKIIISKVPPKKPVTIKNPKKTEETIKKGKEKTQVQTKLTPSKPKPNRKSADSSTTEGSPSVDIKSPTTSITSIESPTTSSTATLTPSAAQNKKYPKRENRKPPAHLVETLGPALFSTPDIIRRVSTDKPSVLATLSSPTSISQAPVTTAKTSPTTTSDQSVKSNQIDEDLLVNSAVDTLIENIDVKESKQDEQLFADAIVLEDLTAIHAEQEATQIKNVTVEVLPDPTDMLVTTTEIAKQTETENILSLKPKQLSQSSISSYFIKKVNDNTKIIQNDDTNISKVIVETNEAVVDSTTTAIAVERINSESPKSYVRKLPPVELPATRAASKRANQQSPPQAKEVQKKIAAVNASKKPVVQAKERRKSSDNKKSPRASISGGEDNEDLEEEDDEDVEEEENSEEDDDDDDDESYNSEDDPDRLWCICQKPHNNRFMICCDSCEEWFHGKCVGITKAMGQKMEQDGVEWTCPNCKKKKLQEEKDEKQISQTKTVVLNKNEIKEETKKKSVEIVEEVITKKIQQDLKSKDTLETSEEGKSITVVTCIVCKKEAAANSIYCGDECIRKHANDSLAATANDKNQGQTIIVFERKTGRILAGPNAPVNSNLTSWLMNHPTFEVMRPGVLPTSKFYNQKSGSAEISLKQPTNVKPAKNAMLRQTVLNPRVVSGTSGKQIQLIAALPQVVPTDSKTSPGNQKNVKGQQSGAQQNVTSPAPVISKVLKTKQGSQSKLQIVTVSKNDGSNKSQTVIIKGIGNKLQPPDGDSPLPVISKASSVKNVSNSPTTVVMSKKSKELAKKQSPSIQPSITKKSGKEDKPAKKHELKRSDSQSSSGGGDGLKGIRFNVCKSIKDALFLRFKECPDIDMDNEKVESLAVSIEEELNSLYKEPAKYKNKFRSLAFNIKDPKNQTLFRKIADGSITPDQVVRLTSEEMASQELAQWREREARHQLEMIKKNELELLQQAKTVVMKTHKGELVIENEDAIGSKNPEAVVSELESALNNDDIDVTLLSSVKEKEITYPKIEKIPLIIEKHKHGKRKRNRKHSVHDKSHKKHRSRSRNRKSSEKEKKPITPGKENKSKKEIKEEEEVKFEADQKEPIKEDVELKTDDAVTNAIMEVESDLSDREPSSTVNIKTPPYEEEEETDGSGIWQGTLMMTDVAKFKTTIQEVSGNCSDLSADLPTTVDCVGRINPDTVWDYISKMKKSGTKEILVIKFVADNEEDKMSYLSLYSYLSSRNRMGVVGNASKMIKDFYVLPLASHNPVPQVLLPLDGPGFEDYRPHLLLGIIVRTRRKRVTTDRNLPFIPKVPKKTPRSYTPPIPGEESYTPPKPPPTEDSFTPPLSPKLNAEIRSRRVKESSNSTMSDAYDAEDNDAPYSPIDEDTPYSPGDGEEEEIVPNESTVDMECSAELQRKMDELNRRIEEQKKQIVTMSSAIGIEPSEHDLATTQEDEAYSPSRSFTPPPVTENIPFLSNQPLPDIALPSNLQEILASIKKQHVEPTKGLDLKLDPIVQAYSKVDEPYSPGDKPENETGDSSSDNVTTPMTPESNVPIVSSLPKESTIVSRDPRQRSDSKRISSLSQLSDEELIKKAAEMGFMNPENPKPIPDTNKRRLAPEQPPPPGLEDEYNFAPIVDSSPSNVTSFSGPSYPASQTFNRYTPSGPPLPPTLPPPLPLPPTMNPYTGNYLPPVQGPPMYQQSMPPHIPYTNPQPPPPVYPPPQPPPPQLPPPEPIKKPPPPKERSVSPPLNKKENTTRKSKKIEKTRSETLRSTEISKSHFENKRLSDAKRSPEPSVSRTRSDKRKYSEVSSKDYELERSSKKRERFIRKRDKREERKYEKIPEKRRESWEYEPPSLPVPPSSSLQLPPPPRGVMRGRFHQQRGRFPIRRGFDRPGRGFHRGFHPPRGHLAGPLRGLPPGPSRGHLPGPLRGHPTGPLRGHPPDPLRGHPPGPSRGFHSKRMEPRSEIQNEWDNEIRQFEENQRHREKKFKKIEKEKRWRSSVSPIRKRRSKDSDSES</sequence>
<keyword evidence="2" id="KW-0479">Metal-binding</keyword>
<feature type="region of interest" description="Disordered" evidence="10">
    <location>
        <begin position="444"/>
        <end position="472"/>
    </location>
</feature>
<feature type="region of interest" description="Disordered" evidence="10">
    <location>
        <begin position="992"/>
        <end position="1019"/>
    </location>
</feature>
<dbReference type="InterPro" id="IPR019787">
    <property type="entry name" value="Znf_PHD-finger"/>
</dbReference>
<dbReference type="PANTHER" id="PTHR11477:SF51">
    <property type="entry name" value="PROTEIN PARTNER OF SNF, ISOFORM B"/>
    <property type="match status" value="1"/>
</dbReference>
<feature type="compositionally biased region" description="Basic and acidic residues" evidence="10">
    <location>
        <begin position="1651"/>
        <end position="1660"/>
    </location>
</feature>
<evidence type="ECO:0000256" key="9">
    <source>
        <dbReference type="SAM" id="Coils"/>
    </source>
</evidence>
<feature type="compositionally biased region" description="Basic residues" evidence="10">
    <location>
        <begin position="2119"/>
        <end position="2130"/>
    </location>
</feature>
<evidence type="ECO:0000259" key="12">
    <source>
        <dbReference type="PROSITE" id="PS51321"/>
    </source>
</evidence>
<feature type="region of interest" description="Disordered" evidence="10">
    <location>
        <begin position="1749"/>
        <end position="1774"/>
    </location>
</feature>
<keyword evidence="9" id="KW-0175">Coiled coil</keyword>
<feature type="region of interest" description="Disordered" evidence="10">
    <location>
        <begin position="1424"/>
        <end position="1450"/>
    </location>
</feature>
<keyword evidence="7" id="KW-0539">Nucleus</keyword>
<keyword evidence="4" id="KW-0862">Zinc</keyword>
<feature type="compositionally biased region" description="Basic residues" evidence="10">
    <location>
        <begin position="2173"/>
        <end position="2186"/>
    </location>
</feature>
<dbReference type="PROSITE" id="PS01359">
    <property type="entry name" value="ZF_PHD_1"/>
    <property type="match status" value="1"/>
</dbReference>
<feature type="domain" description="PHD-type" evidence="11">
    <location>
        <begin position="730"/>
        <end position="784"/>
    </location>
</feature>
<evidence type="ECO:0000313" key="13">
    <source>
        <dbReference type="EMBL" id="JAS24536.1"/>
    </source>
</evidence>
<dbReference type="Gene3D" id="3.40.5.120">
    <property type="match status" value="1"/>
</dbReference>
<keyword evidence="5" id="KW-0805">Transcription regulation</keyword>
<evidence type="ECO:0000256" key="10">
    <source>
        <dbReference type="SAM" id="MobiDB-lite"/>
    </source>
</evidence>
<dbReference type="GO" id="GO:0008270">
    <property type="term" value="F:zinc ion binding"/>
    <property type="evidence" value="ECO:0007669"/>
    <property type="project" value="UniProtKB-KW"/>
</dbReference>
<keyword evidence="6" id="KW-0804">Transcription</keyword>
<dbReference type="GO" id="GO:0006351">
    <property type="term" value="P:DNA-templated transcription"/>
    <property type="evidence" value="ECO:0007669"/>
    <property type="project" value="InterPro"/>
</dbReference>
<feature type="compositionally biased region" description="Low complexity" evidence="10">
    <location>
        <begin position="102"/>
        <end position="111"/>
    </location>
</feature>
<feature type="region of interest" description="Disordered" evidence="10">
    <location>
        <begin position="1333"/>
        <end position="1400"/>
    </location>
</feature>
<dbReference type="Pfam" id="PF00628">
    <property type="entry name" value="PHD"/>
    <property type="match status" value="1"/>
</dbReference>
<dbReference type="PROSITE" id="PS50016">
    <property type="entry name" value="ZF_PHD_2"/>
    <property type="match status" value="1"/>
</dbReference>
<reference evidence="14" key="1">
    <citation type="submission" date="2015-12" db="EMBL/GenBank/DDBJ databases">
        <title>De novo transcriptome assembly of four potential Pierce s Disease insect vectors from Arizona vineyards.</title>
        <authorList>
            <person name="Tassone E.E."/>
        </authorList>
    </citation>
    <scope>NUCLEOTIDE SEQUENCE</scope>
</reference>
<feature type="non-terminal residue" evidence="14">
    <location>
        <position position="1"/>
    </location>
</feature>